<name>A0A2M9YQD7_9LEPT</name>
<comment type="caution">
    <text evidence="1">The sequence shown here is derived from an EMBL/GenBank/DDBJ whole genome shotgun (WGS) entry which is preliminary data.</text>
</comment>
<keyword evidence="3" id="KW-1185">Reference proteome</keyword>
<reference evidence="3 4" key="1">
    <citation type="submission" date="2017-07" db="EMBL/GenBank/DDBJ databases">
        <title>Leptospira spp. isolated from tropical soils.</title>
        <authorList>
            <person name="Thibeaux R."/>
            <person name="Iraola G."/>
            <person name="Ferres I."/>
            <person name="Bierque E."/>
            <person name="Girault D."/>
            <person name="Soupe-Gilbert M.-E."/>
            <person name="Picardeau M."/>
            <person name="Goarant C."/>
        </authorList>
    </citation>
    <scope>NUCLEOTIDE SEQUENCE [LARGE SCALE GENOMIC DNA]</scope>
    <source>
        <strain evidence="1 4">FH2-B-C1</strain>
        <strain evidence="2 3">FH2-B-D1</strain>
    </source>
</reference>
<accession>A0A2M9YQD7</accession>
<organism evidence="1 4">
    <name type="scientific">Leptospira adleri</name>
    <dbReference type="NCBI Taxonomy" id="2023186"/>
    <lineage>
        <taxon>Bacteria</taxon>
        <taxon>Pseudomonadati</taxon>
        <taxon>Spirochaetota</taxon>
        <taxon>Spirochaetia</taxon>
        <taxon>Leptospirales</taxon>
        <taxon>Leptospiraceae</taxon>
        <taxon>Leptospira</taxon>
    </lineage>
</organism>
<dbReference type="EMBL" id="NPDV01000006">
    <property type="protein sequence ID" value="PJZ53754.1"/>
    <property type="molecule type" value="Genomic_DNA"/>
</dbReference>
<evidence type="ECO:0000313" key="4">
    <source>
        <dbReference type="Proteomes" id="UP000232188"/>
    </source>
</evidence>
<dbReference type="Proteomes" id="UP000232188">
    <property type="component" value="Unassembled WGS sequence"/>
</dbReference>
<protein>
    <submittedName>
        <fullName evidence="1">Uncharacterized protein</fullName>
    </submittedName>
</protein>
<dbReference type="AlphaFoldDB" id="A0A2M9YQD7"/>
<evidence type="ECO:0000313" key="2">
    <source>
        <dbReference type="EMBL" id="PJZ59786.1"/>
    </source>
</evidence>
<evidence type="ECO:0000313" key="1">
    <source>
        <dbReference type="EMBL" id="PJZ53754.1"/>
    </source>
</evidence>
<evidence type="ECO:0000313" key="3">
    <source>
        <dbReference type="Proteomes" id="UP000232149"/>
    </source>
</evidence>
<gene>
    <name evidence="2" type="ORF">CH376_21825</name>
    <name evidence="1" type="ORF">CH380_09245</name>
</gene>
<sequence>MGTHTKLEFRKNGARDRWPLIKGLATILRNKRAAYDLKFSANKSNSINLKRIQPFARNTLKS</sequence>
<dbReference type="EMBL" id="NPDU01000097">
    <property type="protein sequence ID" value="PJZ59786.1"/>
    <property type="molecule type" value="Genomic_DNA"/>
</dbReference>
<proteinExistence type="predicted"/>
<dbReference type="Proteomes" id="UP000232149">
    <property type="component" value="Unassembled WGS sequence"/>
</dbReference>